<gene>
    <name evidence="5" type="ORF">FVE85_3485</name>
</gene>
<feature type="compositionally biased region" description="Low complexity" evidence="4">
    <location>
        <begin position="524"/>
        <end position="534"/>
    </location>
</feature>
<keyword evidence="2" id="KW-0547">Nucleotide-binding</keyword>
<sequence>MPGSYDDGLLYSDDYGPYGESVPAEGEAFSGPGSFVRTPLLLSPRMHTPVGAPSVLQEWQNNSNARKSSAPAPHNGHGRAASYGTHAGAEMPPAATQAMYLNAAPEHGAMSRLAEPALGMGAAQMLAAAAAPNAAAASAHSPGLTAPAPSPAAAGLGFLQPPAMQQQQQQQLQQQQQQQLQQLHGDAMSVASSAAENAAAAGTGSLLAPRTVSNVGRVQVAGARNELFAAGKKPNIMMTGLPRSGKTSILSVLFQKVSPHETLFLDSSDKVVKHEIENSAFCQFQLWDVPGVNGSSNAANAFSHTGASLSVHSVVSNDSVFSDCAAVIFVIDVTSEETDEALQRLHHTITRAVATNPNVFIEVFIHKADALTEEQKVQCQRELQGRIDEELEEVGLPGVSARIRYRATSIFDHSVYEAFSQVVQNLIPETHTLESMLDFLVNNCGMEKAFLFDVVSKLYVATDSTPVHPEDFELCSDMIEVIIDVSCIYDSGLQDAARASGNAQWSGADAENAGTGSGGGGNGSSSAAAADSNRAPPPPVNFGYQTHSSATIRLSNNMVLYLKEVSNYLALCCIVRSDVFDAALGLIEYNVGVFKEGLQRVIQYRVDSNR</sequence>
<dbReference type="Proteomes" id="UP000324585">
    <property type="component" value="Unassembled WGS sequence"/>
</dbReference>
<dbReference type="GO" id="GO:0003924">
    <property type="term" value="F:GTPase activity"/>
    <property type="evidence" value="ECO:0007669"/>
    <property type="project" value="TreeGrafter"/>
</dbReference>
<dbReference type="InterPro" id="IPR006762">
    <property type="entry name" value="Gtr1_RagA"/>
</dbReference>
<protein>
    <submittedName>
        <fullName evidence="5">Ras-related GTP-binding protein D</fullName>
    </submittedName>
</protein>
<reference evidence="6" key="1">
    <citation type="journal article" date="2019" name="Nat. Commun.">
        <title>Expansion of phycobilisome linker gene families in mesophilic red algae.</title>
        <authorList>
            <person name="Lee J."/>
            <person name="Kim D."/>
            <person name="Bhattacharya D."/>
            <person name="Yoon H.S."/>
        </authorList>
    </citation>
    <scope>NUCLEOTIDE SEQUENCE [LARGE SCALE GENOMIC DNA]</scope>
    <source>
        <strain evidence="6">CCMP 1328</strain>
    </source>
</reference>
<evidence type="ECO:0000256" key="3">
    <source>
        <dbReference type="ARBA" id="ARBA00023134"/>
    </source>
</evidence>
<dbReference type="EMBL" id="VRMN01000010">
    <property type="protein sequence ID" value="KAA8492047.1"/>
    <property type="molecule type" value="Genomic_DNA"/>
</dbReference>
<evidence type="ECO:0000313" key="5">
    <source>
        <dbReference type="EMBL" id="KAA8492047.1"/>
    </source>
</evidence>
<dbReference type="GO" id="GO:0009267">
    <property type="term" value="P:cellular response to starvation"/>
    <property type="evidence" value="ECO:0007669"/>
    <property type="project" value="TreeGrafter"/>
</dbReference>
<comment type="caution">
    <text evidence="5">The sequence shown here is derived from an EMBL/GenBank/DDBJ whole genome shotgun (WGS) entry which is preliminary data.</text>
</comment>
<dbReference type="SUPFAM" id="SSF52540">
    <property type="entry name" value="P-loop containing nucleoside triphosphate hydrolases"/>
    <property type="match status" value="1"/>
</dbReference>
<dbReference type="GO" id="GO:0005764">
    <property type="term" value="C:lysosome"/>
    <property type="evidence" value="ECO:0007669"/>
    <property type="project" value="TreeGrafter"/>
</dbReference>
<dbReference type="GO" id="GO:0005525">
    <property type="term" value="F:GTP binding"/>
    <property type="evidence" value="ECO:0007669"/>
    <property type="project" value="UniProtKB-KW"/>
</dbReference>
<dbReference type="Pfam" id="PF04670">
    <property type="entry name" value="Gtr1_RagA"/>
    <property type="match status" value="1"/>
</dbReference>
<organism evidence="5 6">
    <name type="scientific">Porphyridium purpureum</name>
    <name type="common">Red alga</name>
    <name type="synonym">Porphyridium cruentum</name>
    <dbReference type="NCBI Taxonomy" id="35688"/>
    <lineage>
        <taxon>Eukaryota</taxon>
        <taxon>Rhodophyta</taxon>
        <taxon>Bangiophyceae</taxon>
        <taxon>Porphyridiales</taxon>
        <taxon>Porphyridiaceae</taxon>
        <taxon>Porphyridium</taxon>
    </lineage>
</organism>
<name>A0A5J4YNS1_PORPP</name>
<dbReference type="PANTHER" id="PTHR11259">
    <property type="entry name" value="RAS-RELATED GTP BINDING RAG/GTR YEAST"/>
    <property type="match status" value="1"/>
</dbReference>
<feature type="region of interest" description="Disordered" evidence="4">
    <location>
        <begin position="506"/>
        <end position="541"/>
    </location>
</feature>
<dbReference type="GO" id="GO:0005634">
    <property type="term" value="C:nucleus"/>
    <property type="evidence" value="ECO:0007669"/>
    <property type="project" value="TreeGrafter"/>
</dbReference>
<dbReference type="AlphaFoldDB" id="A0A5J4YNS1"/>
<dbReference type="GO" id="GO:1904263">
    <property type="term" value="P:positive regulation of TORC1 signaling"/>
    <property type="evidence" value="ECO:0007669"/>
    <property type="project" value="TreeGrafter"/>
</dbReference>
<evidence type="ECO:0000256" key="1">
    <source>
        <dbReference type="ARBA" id="ARBA00007756"/>
    </source>
</evidence>
<dbReference type="GO" id="GO:0010507">
    <property type="term" value="P:negative regulation of autophagy"/>
    <property type="evidence" value="ECO:0007669"/>
    <property type="project" value="TreeGrafter"/>
</dbReference>
<dbReference type="GO" id="GO:1990131">
    <property type="term" value="C:Gtr1-Gtr2 GTPase complex"/>
    <property type="evidence" value="ECO:0007669"/>
    <property type="project" value="TreeGrafter"/>
</dbReference>
<keyword evidence="3" id="KW-0342">GTP-binding</keyword>
<keyword evidence="6" id="KW-1185">Reference proteome</keyword>
<feature type="compositionally biased region" description="Low complexity" evidence="4">
    <location>
        <begin position="165"/>
        <end position="188"/>
    </location>
</feature>
<accession>A0A5J4YNS1</accession>
<proteinExistence type="inferred from homology"/>
<evidence type="ECO:0000256" key="2">
    <source>
        <dbReference type="ARBA" id="ARBA00022741"/>
    </source>
</evidence>
<dbReference type="InterPro" id="IPR027417">
    <property type="entry name" value="P-loop_NTPase"/>
</dbReference>
<feature type="region of interest" description="Disordered" evidence="4">
    <location>
        <begin position="61"/>
        <end position="89"/>
    </location>
</feature>
<dbReference type="OrthoDB" id="26136at2759"/>
<comment type="similarity">
    <text evidence="1">Belongs to the GTR/RAG GTP-binding protein family.</text>
</comment>
<feature type="region of interest" description="Disordered" evidence="4">
    <location>
        <begin position="162"/>
        <end position="188"/>
    </location>
</feature>
<evidence type="ECO:0000313" key="6">
    <source>
        <dbReference type="Proteomes" id="UP000324585"/>
    </source>
</evidence>
<evidence type="ECO:0000256" key="4">
    <source>
        <dbReference type="SAM" id="MobiDB-lite"/>
    </source>
</evidence>
<dbReference type="PANTHER" id="PTHR11259:SF2">
    <property type="entry name" value="GH16429P"/>
    <property type="match status" value="1"/>
</dbReference>
<dbReference type="Gene3D" id="3.30.450.190">
    <property type="match status" value="1"/>
</dbReference>
<dbReference type="Gene3D" id="3.40.50.300">
    <property type="entry name" value="P-loop containing nucleotide triphosphate hydrolases"/>
    <property type="match status" value="1"/>
</dbReference>